<dbReference type="EMBL" id="CP095855">
    <property type="protein sequence ID" value="UPK67987.1"/>
    <property type="molecule type" value="Genomic_DNA"/>
</dbReference>
<protein>
    <submittedName>
        <fullName evidence="1">Uncharacterized protein</fullName>
    </submittedName>
</protein>
<sequence>METITSGKVELLSGAWLIIYNVHVNTPNYEACRNEGIKAFKSVRECQSIAGLYLTKKARAAIDRLVSEHWYICEHRASCQQEYLTDTLIEVDRAFEVVHNSAKKVLRRSQYAQILNFIKG</sequence>
<organism evidence="1 2">
    <name type="scientific">Chitinophaga filiformis</name>
    <name type="common">Myxococcus filiformis</name>
    <name type="synonym">Flexibacter filiformis</name>
    <dbReference type="NCBI Taxonomy" id="104663"/>
    <lineage>
        <taxon>Bacteria</taxon>
        <taxon>Pseudomonadati</taxon>
        <taxon>Bacteroidota</taxon>
        <taxon>Chitinophagia</taxon>
        <taxon>Chitinophagales</taxon>
        <taxon>Chitinophagaceae</taxon>
        <taxon>Chitinophaga</taxon>
    </lineage>
</organism>
<reference evidence="1 2" key="1">
    <citation type="submission" date="2022-04" db="EMBL/GenBank/DDBJ databases">
        <title>The arsenic-methylating capacity of Chitinophaga filiformis YT5 during chitin decomposition.</title>
        <authorList>
            <person name="Chen G."/>
            <person name="Liang Y."/>
        </authorList>
    </citation>
    <scope>NUCLEOTIDE SEQUENCE [LARGE SCALE GENOMIC DNA]</scope>
    <source>
        <strain evidence="1 2">YT5</strain>
    </source>
</reference>
<evidence type="ECO:0000313" key="2">
    <source>
        <dbReference type="Proteomes" id="UP000830198"/>
    </source>
</evidence>
<accession>A0ABY4HW22</accession>
<evidence type="ECO:0000313" key="1">
    <source>
        <dbReference type="EMBL" id="UPK67987.1"/>
    </source>
</evidence>
<keyword evidence="2" id="KW-1185">Reference proteome</keyword>
<proteinExistence type="predicted"/>
<name>A0ABY4HW22_CHIFI</name>
<dbReference type="Proteomes" id="UP000830198">
    <property type="component" value="Chromosome"/>
</dbReference>
<gene>
    <name evidence="1" type="ORF">MYF79_23835</name>
</gene>
<dbReference type="RefSeq" id="WP_247810329.1">
    <property type="nucleotide sequence ID" value="NZ_CP095855.1"/>
</dbReference>